<gene>
    <name evidence="1" type="ORF">ALP83_200094</name>
</gene>
<accession>A0A7Z6Y222</accession>
<dbReference type="EMBL" id="RBRZ01000094">
    <property type="protein sequence ID" value="RMR55598.1"/>
    <property type="molecule type" value="Genomic_DNA"/>
</dbReference>
<sequence>MKANALGRQRGEGIDGIGKDNAVLVRCVLDVPEKTLLLAPALHEIGVTFIELGNVGQRGVFTSQVQAVIALGLFVHRENSFQNCRQILVLPDAAVEAVFKQAEPGREDQLPVMQTAVIA</sequence>
<protein>
    <submittedName>
        <fullName evidence="1">Uncharacterized protein</fullName>
    </submittedName>
</protein>
<organism evidence="1 2">
    <name type="scientific">Pseudomonas syringae pv. actinidiae</name>
    <dbReference type="NCBI Taxonomy" id="103796"/>
    <lineage>
        <taxon>Bacteria</taxon>
        <taxon>Pseudomonadati</taxon>
        <taxon>Pseudomonadota</taxon>
        <taxon>Gammaproteobacteria</taxon>
        <taxon>Pseudomonadales</taxon>
        <taxon>Pseudomonadaceae</taxon>
        <taxon>Pseudomonas</taxon>
        <taxon>Pseudomonas syringae</taxon>
    </lineage>
</organism>
<proteinExistence type="predicted"/>
<dbReference type="Proteomes" id="UP000281806">
    <property type="component" value="Unassembled WGS sequence"/>
</dbReference>
<reference evidence="1 2" key="1">
    <citation type="submission" date="2018-08" db="EMBL/GenBank/DDBJ databases">
        <title>Recombination of ecologically and evolutionarily significant loci maintains genetic cohesion in the Pseudomonas syringae species complex.</title>
        <authorList>
            <person name="Dillon M."/>
            <person name="Thakur S."/>
            <person name="Almeida R.N.D."/>
            <person name="Weir B.S."/>
            <person name="Guttman D.S."/>
        </authorList>
    </citation>
    <scope>NUCLEOTIDE SEQUENCE [LARGE SCALE GENOMIC DNA]</scope>
    <source>
        <strain evidence="1 2">ICMP 19198</strain>
    </source>
</reference>
<name>A0A7Z6Y222_PSESF</name>
<evidence type="ECO:0000313" key="1">
    <source>
        <dbReference type="EMBL" id="RMR55598.1"/>
    </source>
</evidence>
<evidence type="ECO:0000313" key="2">
    <source>
        <dbReference type="Proteomes" id="UP000281806"/>
    </source>
</evidence>
<comment type="caution">
    <text evidence="1">The sequence shown here is derived from an EMBL/GenBank/DDBJ whole genome shotgun (WGS) entry which is preliminary data.</text>
</comment>
<dbReference type="AlphaFoldDB" id="A0A7Z6Y222"/>